<dbReference type="RefSeq" id="WP_310536395.1">
    <property type="nucleotide sequence ID" value="NZ_BAAAOC010000093.1"/>
</dbReference>
<evidence type="ECO:0000259" key="2">
    <source>
        <dbReference type="Pfam" id="PF13556"/>
    </source>
</evidence>
<comment type="caution">
    <text evidence="3">The sequence shown here is derived from an EMBL/GenBank/DDBJ whole genome shotgun (WGS) entry which is preliminary data.</text>
</comment>
<keyword evidence="4" id="KW-1185">Reference proteome</keyword>
<protein>
    <submittedName>
        <fullName evidence="3">Sugar diacid recognition domain-containing protein</fullName>
    </submittedName>
</protein>
<feature type="domain" description="PucR C-terminal helix-turn-helix" evidence="2">
    <location>
        <begin position="308"/>
        <end position="362"/>
    </location>
</feature>
<dbReference type="InterPro" id="IPR051448">
    <property type="entry name" value="CdaR-like_regulators"/>
</dbReference>
<evidence type="ECO:0000313" key="4">
    <source>
        <dbReference type="Proteomes" id="UP001260872"/>
    </source>
</evidence>
<evidence type="ECO:0000313" key="3">
    <source>
        <dbReference type="EMBL" id="MDR5711007.1"/>
    </source>
</evidence>
<organism evidence="3 4">
    <name type="scientific">Nesterenkonia flava</name>
    <dbReference type="NCBI Taxonomy" id="469799"/>
    <lineage>
        <taxon>Bacteria</taxon>
        <taxon>Bacillati</taxon>
        <taxon>Actinomycetota</taxon>
        <taxon>Actinomycetes</taxon>
        <taxon>Micrococcales</taxon>
        <taxon>Micrococcaceae</taxon>
        <taxon>Nesterenkonia</taxon>
    </lineage>
</organism>
<dbReference type="PANTHER" id="PTHR33744">
    <property type="entry name" value="CARBOHYDRATE DIACID REGULATOR"/>
    <property type="match status" value="1"/>
</dbReference>
<name>A0ABU1FRY7_9MICC</name>
<gene>
    <name evidence="3" type="ORF">RH857_02470</name>
</gene>
<dbReference type="Proteomes" id="UP001260872">
    <property type="component" value="Unassembled WGS sequence"/>
</dbReference>
<evidence type="ECO:0000259" key="1">
    <source>
        <dbReference type="Pfam" id="PF05651"/>
    </source>
</evidence>
<dbReference type="InterPro" id="IPR008599">
    <property type="entry name" value="Diacid_rec"/>
</dbReference>
<feature type="domain" description="Putative sugar diacid recognition" evidence="1">
    <location>
        <begin position="17"/>
        <end position="141"/>
    </location>
</feature>
<dbReference type="InterPro" id="IPR042070">
    <property type="entry name" value="PucR_C-HTH_sf"/>
</dbReference>
<dbReference type="PANTHER" id="PTHR33744:SF15">
    <property type="entry name" value="CARBOHYDRATE DIACID REGULATOR"/>
    <property type="match status" value="1"/>
</dbReference>
<dbReference type="EMBL" id="JAVKGT010000004">
    <property type="protein sequence ID" value="MDR5711007.1"/>
    <property type="molecule type" value="Genomic_DNA"/>
</dbReference>
<sequence>MQTSWWDAVSRGDGGGLAQRIVDVLAPVVRQNINLMNSSGIIVASTDPERIGAEHRAALQVLETGQAVVVREPRDGIPDRPGINLPLIIDGHLTGVIGVTGEPEAVEPLAHVVVLTVELLIEQEREHHTSMVARSRAREIVAALVSDGQSLLKVGELLRAEGLGEGPWSLGVWAAPEPRQDGSAQPPHQAENIVMEINEGRSPSGRPTARAVVWRGLLWVVSGAARLDESLGEERSRRLVTSGVATLEDLRSWAQDMAALARAVGLLPTGTEAAPVPAELAIALAHLPQHTMRRVADLTSPLTQAQHETVRAVAYAGSLAEGARMLYLHRNTLLQRVERIRNLTGLDLRRSDQATLLTLSVLARDTIHE</sequence>
<dbReference type="InterPro" id="IPR025736">
    <property type="entry name" value="PucR_C-HTH_dom"/>
</dbReference>
<dbReference type="Pfam" id="PF05651">
    <property type="entry name" value="Diacid_rec"/>
    <property type="match status" value="1"/>
</dbReference>
<dbReference type="Pfam" id="PF13556">
    <property type="entry name" value="HTH_30"/>
    <property type="match status" value="1"/>
</dbReference>
<reference evidence="4" key="1">
    <citation type="submission" date="2023-07" db="EMBL/GenBank/DDBJ databases">
        <title>Description of three actinobacteria isolated from air of manufacturing shop in a pharmaceutical factory.</title>
        <authorList>
            <person name="Zhang D.-F."/>
        </authorList>
    </citation>
    <scope>NUCLEOTIDE SEQUENCE [LARGE SCALE GENOMIC DNA]</scope>
    <source>
        <strain evidence="4">CCTCC AB 207010</strain>
    </source>
</reference>
<dbReference type="Gene3D" id="1.10.10.2840">
    <property type="entry name" value="PucR C-terminal helix-turn-helix domain"/>
    <property type="match status" value="1"/>
</dbReference>
<proteinExistence type="predicted"/>
<accession>A0ABU1FRY7</accession>